<dbReference type="Proteomes" id="UP000585614">
    <property type="component" value="Unassembled WGS sequence"/>
</dbReference>
<dbReference type="Pfam" id="PF01593">
    <property type="entry name" value="Amino_oxidase"/>
    <property type="match status" value="1"/>
</dbReference>
<dbReference type="PANTHER" id="PTHR10742:SF405">
    <property type="entry name" value="PEROXISOMAL N(1)-ACETYL-SPERMINE_SPERMIDINE OXIDASE"/>
    <property type="match status" value="1"/>
</dbReference>
<evidence type="ECO:0000259" key="8">
    <source>
        <dbReference type="Pfam" id="PF01593"/>
    </source>
</evidence>
<dbReference type="AlphaFoldDB" id="A0A7J7UXJ6"/>
<dbReference type="EMBL" id="JACAGC010000015">
    <property type="protein sequence ID" value="KAF6317647.1"/>
    <property type="molecule type" value="Genomic_DNA"/>
</dbReference>
<dbReference type="GO" id="GO:0046592">
    <property type="term" value="F:polyamine oxidase activity"/>
    <property type="evidence" value="ECO:0007669"/>
    <property type="project" value="TreeGrafter"/>
</dbReference>
<dbReference type="PANTHER" id="PTHR10742">
    <property type="entry name" value="FLAVIN MONOAMINE OXIDASE"/>
    <property type="match status" value="1"/>
</dbReference>
<evidence type="ECO:0000256" key="5">
    <source>
        <dbReference type="ARBA" id="ARBA00022630"/>
    </source>
</evidence>
<evidence type="ECO:0000256" key="4">
    <source>
        <dbReference type="ARBA" id="ARBA00022490"/>
    </source>
</evidence>
<comment type="cofactor">
    <cofactor evidence="1">
        <name>FAD</name>
        <dbReference type="ChEBI" id="CHEBI:57692"/>
    </cofactor>
</comment>
<sequence length="278" mass="30833">MESSGGITEPPGRGPRVLVVGGGIAGLAVAQRLCGHPTFRHLRVLEATARAGGRIRSERSFGFLKEHLDTFFEPPLPAEKAEAIRKIGFGTNNKIFLEFKEPFWEPDCQLIQLVWEDASPLEDAAPTLRDAWLRKLIGFLVLPSFQPAHVLCGFIAGLESEFMETLSDEEVLQSLTHMFRRVTGNPQLPAPQRVLRSRWHSAPYTRGSYSYVAVGSTGDDIDLLAQPLPVDREKAQLQILFAGEATHRTFYSTTHGALLSGWREADRLIQAQPPGPRL</sequence>
<accession>A0A7J7UXJ6</accession>
<comment type="similarity">
    <text evidence="3">Belongs to the flavin monoamine oxidase family.</text>
</comment>
<keyword evidence="4" id="KW-0963">Cytoplasm</keyword>
<comment type="caution">
    <text evidence="9">The sequence shown here is derived from an EMBL/GenBank/DDBJ whole genome shotgun (WGS) entry which is preliminary data.</text>
</comment>
<dbReference type="Pfam" id="PF13450">
    <property type="entry name" value="NAD_binding_8"/>
    <property type="match status" value="1"/>
</dbReference>
<evidence type="ECO:0000256" key="7">
    <source>
        <dbReference type="ARBA" id="ARBA00023002"/>
    </source>
</evidence>
<dbReference type="SUPFAM" id="SSF54373">
    <property type="entry name" value="FAD-linked reductases, C-terminal domain"/>
    <property type="match status" value="1"/>
</dbReference>
<dbReference type="GO" id="GO:0005737">
    <property type="term" value="C:cytoplasm"/>
    <property type="evidence" value="ECO:0007669"/>
    <property type="project" value="UniProtKB-SubCell"/>
</dbReference>
<dbReference type="InterPro" id="IPR036188">
    <property type="entry name" value="FAD/NAD-bd_sf"/>
</dbReference>
<evidence type="ECO:0000256" key="6">
    <source>
        <dbReference type="ARBA" id="ARBA00022827"/>
    </source>
</evidence>
<name>A0A7J7UXJ6_RHIFE</name>
<keyword evidence="7" id="KW-0560">Oxidoreductase</keyword>
<protein>
    <recommendedName>
        <fullName evidence="8">Amine oxidase domain-containing protein</fullName>
    </recommendedName>
</protein>
<dbReference type="Gene3D" id="3.50.50.60">
    <property type="entry name" value="FAD/NAD(P)-binding domain"/>
    <property type="match status" value="2"/>
</dbReference>
<keyword evidence="6" id="KW-0274">FAD</keyword>
<comment type="subcellular location">
    <subcellularLocation>
        <location evidence="2">Cytoplasm</location>
    </subcellularLocation>
</comment>
<keyword evidence="5" id="KW-0285">Flavoprotein</keyword>
<organism evidence="9 10">
    <name type="scientific">Rhinolophus ferrumequinum</name>
    <name type="common">Greater horseshoe bat</name>
    <dbReference type="NCBI Taxonomy" id="59479"/>
    <lineage>
        <taxon>Eukaryota</taxon>
        <taxon>Metazoa</taxon>
        <taxon>Chordata</taxon>
        <taxon>Craniata</taxon>
        <taxon>Vertebrata</taxon>
        <taxon>Euteleostomi</taxon>
        <taxon>Mammalia</taxon>
        <taxon>Eutheria</taxon>
        <taxon>Laurasiatheria</taxon>
        <taxon>Chiroptera</taxon>
        <taxon>Yinpterochiroptera</taxon>
        <taxon>Rhinolophoidea</taxon>
        <taxon>Rhinolophidae</taxon>
        <taxon>Rhinolophinae</taxon>
        <taxon>Rhinolophus</taxon>
    </lineage>
</organism>
<dbReference type="SUPFAM" id="SSF51905">
    <property type="entry name" value="FAD/NAD(P)-binding domain"/>
    <property type="match status" value="2"/>
</dbReference>
<evidence type="ECO:0000256" key="2">
    <source>
        <dbReference type="ARBA" id="ARBA00004496"/>
    </source>
</evidence>
<gene>
    <name evidence="9" type="ORF">mRhiFer1_012576</name>
</gene>
<evidence type="ECO:0000256" key="3">
    <source>
        <dbReference type="ARBA" id="ARBA00005995"/>
    </source>
</evidence>
<proteinExistence type="inferred from homology"/>
<evidence type="ECO:0000313" key="9">
    <source>
        <dbReference type="EMBL" id="KAF6317647.1"/>
    </source>
</evidence>
<evidence type="ECO:0000313" key="10">
    <source>
        <dbReference type="Proteomes" id="UP000585614"/>
    </source>
</evidence>
<dbReference type="GO" id="GO:0046203">
    <property type="term" value="P:spermidine catabolic process"/>
    <property type="evidence" value="ECO:0007669"/>
    <property type="project" value="TreeGrafter"/>
</dbReference>
<feature type="domain" description="Amine oxidase" evidence="8">
    <location>
        <begin position="72"/>
        <end position="269"/>
    </location>
</feature>
<dbReference type="Gene3D" id="3.90.660.10">
    <property type="match status" value="1"/>
</dbReference>
<dbReference type="InterPro" id="IPR050281">
    <property type="entry name" value="Flavin_monoamine_oxidase"/>
</dbReference>
<evidence type="ECO:0000256" key="1">
    <source>
        <dbReference type="ARBA" id="ARBA00001974"/>
    </source>
</evidence>
<dbReference type="InterPro" id="IPR002937">
    <property type="entry name" value="Amino_oxidase"/>
</dbReference>
<reference evidence="9 10" key="1">
    <citation type="journal article" date="2020" name="Nature">
        <title>Six reference-quality genomes reveal evolution of bat adaptations.</title>
        <authorList>
            <person name="Jebb D."/>
            <person name="Huang Z."/>
            <person name="Pippel M."/>
            <person name="Hughes G.M."/>
            <person name="Lavrichenko K."/>
            <person name="Devanna P."/>
            <person name="Winkler S."/>
            <person name="Jermiin L.S."/>
            <person name="Skirmuntt E.C."/>
            <person name="Katzourakis A."/>
            <person name="Burkitt-Gray L."/>
            <person name="Ray D.A."/>
            <person name="Sullivan K.A.M."/>
            <person name="Roscito J.G."/>
            <person name="Kirilenko B.M."/>
            <person name="Davalos L.M."/>
            <person name="Corthals A.P."/>
            <person name="Power M.L."/>
            <person name="Jones G."/>
            <person name="Ransome R.D."/>
            <person name="Dechmann D.K.N."/>
            <person name="Locatelli A.G."/>
            <person name="Puechmaille S.J."/>
            <person name="Fedrigo O."/>
            <person name="Jarvis E.D."/>
            <person name="Hiller M."/>
            <person name="Vernes S.C."/>
            <person name="Myers E.W."/>
            <person name="Teeling E.C."/>
        </authorList>
    </citation>
    <scope>NUCLEOTIDE SEQUENCE [LARGE SCALE GENOMIC DNA]</scope>
    <source>
        <strain evidence="9">MRhiFer1</strain>
        <tissue evidence="9">Lung</tissue>
    </source>
</reference>